<dbReference type="PROSITE" id="PS50878">
    <property type="entry name" value="RT_POL"/>
    <property type="match status" value="1"/>
</dbReference>
<dbReference type="GO" id="GO:0003887">
    <property type="term" value="F:DNA-directed DNA polymerase activity"/>
    <property type="evidence" value="ECO:0007669"/>
    <property type="project" value="UniProtKB-KW"/>
</dbReference>
<keyword evidence="9" id="KW-0460">Magnesium</keyword>
<keyword evidence="5" id="KW-0479">Metal-binding</keyword>
<protein>
    <submittedName>
        <fullName evidence="20">Reverse transcriptase-RNase H-integrase</fullName>
    </submittedName>
</protein>
<feature type="domain" description="Chromo" evidence="17">
    <location>
        <begin position="982"/>
        <end position="1040"/>
    </location>
</feature>
<keyword evidence="14" id="KW-0238">DNA-binding</keyword>
<dbReference type="GO" id="GO:0015074">
    <property type="term" value="P:DNA integration"/>
    <property type="evidence" value="ECO:0007669"/>
    <property type="project" value="UniProtKB-KW"/>
</dbReference>
<dbReference type="CDD" id="cd09274">
    <property type="entry name" value="RNase_HI_RT_Ty3"/>
    <property type="match status" value="1"/>
</dbReference>
<evidence type="ECO:0000256" key="13">
    <source>
        <dbReference type="ARBA" id="ARBA00022932"/>
    </source>
</evidence>
<dbReference type="GO" id="GO:0003964">
    <property type="term" value="F:RNA-directed DNA polymerase activity"/>
    <property type="evidence" value="ECO:0007669"/>
    <property type="project" value="UniProtKB-KW"/>
</dbReference>
<dbReference type="InterPro" id="IPR056924">
    <property type="entry name" value="SH3_Tf2-1"/>
</dbReference>
<dbReference type="InterPro" id="IPR043502">
    <property type="entry name" value="DNA/RNA_pol_sf"/>
</dbReference>
<dbReference type="SUPFAM" id="SSF53098">
    <property type="entry name" value="Ribonuclease H-like"/>
    <property type="match status" value="1"/>
</dbReference>
<dbReference type="CDD" id="cd01647">
    <property type="entry name" value="RT_LTR"/>
    <property type="match status" value="1"/>
</dbReference>
<reference evidence="20" key="9">
    <citation type="journal article" date="2008" name="Appl. Environ. Microbiol.">
        <title>Traceability of Asian Matsutake, specialty mushrooms produced by the ectomycorrhizal basidiomycete Tricholoma matsutake, on the basis of retroelement-based DNA markers.</title>
        <authorList>
            <person name="Murata H."/>
            <person name="Babasaki K."/>
            <person name="Saegusa T."/>
            <person name="Takemoto K."/>
            <person name="Yamada A."/>
            <person name="Ohta A."/>
        </authorList>
    </citation>
    <scope>NUCLEOTIDE SEQUENCE</scope>
    <source>
        <strain evidence="20">Y1</strain>
    </source>
</reference>
<evidence type="ECO:0000256" key="9">
    <source>
        <dbReference type="ARBA" id="ARBA00022842"/>
    </source>
</evidence>
<evidence type="ECO:0000313" key="20">
    <source>
        <dbReference type="EMBL" id="BAA78625.1"/>
    </source>
</evidence>
<dbReference type="InterPro" id="IPR000477">
    <property type="entry name" value="RT_dom"/>
</dbReference>
<reference evidence="20" key="5">
    <citation type="journal article" date="2002" name="Biosci. Biotechnol. Biochem.">
        <title>Genetic evidence that two types of retroelements evolved through different pathways in ectomycorrhizal homobasidiomycetes Tricholoma spp.</title>
        <authorList>
            <person name="Murata H."/>
            <person name="Babasaki K."/>
            <person name="Miyazaki Y."/>
            <person name="Yamada A."/>
        </authorList>
    </citation>
    <scope>NUCLEOTIDE SEQUENCE</scope>
    <source>
        <strain evidence="20">Y1</strain>
    </source>
</reference>
<dbReference type="InterPro" id="IPR016197">
    <property type="entry name" value="Chromo-like_dom_sf"/>
</dbReference>
<dbReference type="InterPro" id="IPR036397">
    <property type="entry name" value="RNaseH_sf"/>
</dbReference>
<dbReference type="GO" id="GO:0004519">
    <property type="term" value="F:endonuclease activity"/>
    <property type="evidence" value="ECO:0007669"/>
    <property type="project" value="UniProtKB-KW"/>
</dbReference>
<dbReference type="SUPFAM" id="SSF56672">
    <property type="entry name" value="DNA/RNA polymerases"/>
    <property type="match status" value="1"/>
</dbReference>
<keyword evidence="11" id="KW-0229">DNA integration</keyword>
<dbReference type="EMBL" id="AB028236">
    <property type="protein sequence ID" value="BAA78625.1"/>
    <property type="molecule type" value="Genomic_DNA"/>
</dbReference>
<evidence type="ECO:0000256" key="7">
    <source>
        <dbReference type="ARBA" id="ARBA00022759"/>
    </source>
</evidence>
<dbReference type="CDD" id="cd18975">
    <property type="entry name" value="CD_MarY1_POL_like"/>
    <property type="match status" value="1"/>
</dbReference>
<dbReference type="FunFam" id="3.10.20.370:FF:000003">
    <property type="entry name" value="Transposon Tf2-6 polyprotein"/>
    <property type="match status" value="1"/>
</dbReference>
<evidence type="ECO:0000259" key="18">
    <source>
        <dbReference type="PROSITE" id="PS50878"/>
    </source>
</evidence>
<dbReference type="SMART" id="SM00298">
    <property type="entry name" value="CHROMO"/>
    <property type="match status" value="1"/>
</dbReference>
<evidence type="ECO:0000256" key="15">
    <source>
        <dbReference type="ARBA" id="ARBA00023172"/>
    </source>
</evidence>
<reference evidence="20" key="3">
    <citation type="journal article" date="2001" name="Biosci. Biotechnol. Biochem.">
        <title>The long terminal repeat (LTR) sequence of marY1, a retroelement from the ectomycorrhizal homobasidiomycete Tricholoma matsutake, is highly conserved in various higher fungi.</title>
        <authorList>
            <person name="Murata H."/>
            <person name="Miyazaki Y."/>
            <person name="Babasaki K."/>
        </authorList>
    </citation>
    <scope>NUCLEOTIDE SEQUENCE</scope>
    <source>
        <strain evidence="20">Y1</strain>
    </source>
</reference>
<evidence type="ECO:0000256" key="10">
    <source>
        <dbReference type="ARBA" id="ARBA00022884"/>
    </source>
</evidence>
<evidence type="ECO:0000256" key="2">
    <source>
        <dbReference type="ARBA" id="ARBA00022679"/>
    </source>
</evidence>
<evidence type="ECO:0000256" key="14">
    <source>
        <dbReference type="ARBA" id="ARBA00023125"/>
    </source>
</evidence>
<dbReference type="InterPro" id="IPR001584">
    <property type="entry name" value="Integrase_cat-core"/>
</dbReference>
<evidence type="ECO:0000256" key="1">
    <source>
        <dbReference type="ARBA" id="ARBA00022670"/>
    </source>
</evidence>
<dbReference type="InterPro" id="IPR023780">
    <property type="entry name" value="Chromo_domain"/>
</dbReference>
<dbReference type="FunFam" id="3.30.420.10:FF:000032">
    <property type="entry name" value="Retrovirus-related Pol polyprotein from transposon 297-like Protein"/>
    <property type="match status" value="1"/>
</dbReference>
<reference evidence="20" key="7">
    <citation type="journal article" date="2005" name="Mycorrhiza">
        <title>Highly polymorphic DNA markers to specify strains of the ectomycorrhizal basidiomycete Tricholoma matsutake based on sigmamarY1, the long terminal repeat of gypsy-type retroelement marY1.</title>
        <authorList>
            <person name="Murata H."/>
            <person name="Babasaki K."/>
            <person name="Yamada A."/>
        </authorList>
    </citation>
    <scope>NUCLEOTIDE SEQUENCE</scope>
    <source>
        <strain evidence="20">Y1</strain>
    </source>
</reference>
<dbReference type="InterPro" id="IPR050951">
    <property type="entry name" value="Retrovirus_Pol_polyprotein"/>
</dbReference>
<reference evidence="20" key="2">
    <citation type="journal article" date="2001" name="Biosci. Biotechnol. Biochem.">
        <title>Expression of marY1, a gypsy-type LTR-retroelement from the ectomycorrhizal homobasidiomycete Tricholoma matsutake, in the budding yeast Saccharomyces cerevisiae.</title>
        <authorList>
            <person name="Murata H."/>
            <person name="Miyazaki Y."/>
        </authorList>
    </citation>
    <scope>NUCLEOTIDE SEQUENCE</scope>
    <source>
        <strain evidence="20">Y1</strain>
    </source>
</reference>
<dbReference type="Pfam" id="PF00385">
    <property type="entry name" value="Chromo"/>
    <property type="match status" value="1"/>
</dbReference>
<feature type="domain" description="Reverse transcriptase" evidence="18">
    <location>
        <begin position="119"/>
        <end position="299"/>
    </location>
</feature>
<dbReference type="PANTHER" id="PTHR37984">
    <property type="entry name" value="PROTEIN CBG26694"/>
    <property type="match status" value="1"/>
</dbReference>
<dbReference type="PROSITE" id="PS50013">
    <property type="entry name" value="CHROMO_2"/>
    <property type="match status" value="1"/>
</dbReference>
<dbReference type="Gene3D" id="3.30.420.10">
    <property type="entry name" value="Ribonuclease H-like superfamily/Ribonuclease H"/>
    <property type="match status" value="1"/>
</dbReference>
<keyword evidence="4" id="KW-0540">Nuclease</keyword>
<dbReference type="AlphaFoldDB" id="Q9Y8H1"/>
<name>Q9Y8H1_TRIMT</name>
<keyword evidence="7" id="KW-0255">Endonuclease</keyword>
<feature type="domain" description="Integrase catalytic" evidence="19">
    <location>
        <begin position="675"/>
        <end position="837"/>
    </location>
</feature>
<dbReference type="Pfam" id="PF17917">
    <property type="entry name" value="RT_RNaseH"/>
    <property type="match status" value="1"/>
</dbReference>
<dbReference type="Pfam" id="PF00078">
    <property type="entry name" value="RVT_1"/>
    <property type="match status" value="1"/>
</dbReference>
<dbReference type="Pfam" id="PF17921">
    <property type="entry name" value="Integrase_H2C2"/>
    <property type="match status" value="1"/>
</dbReference>
<gene>
    <name evidence="20" type="primary">Pol</name>
</gene>
<dbReference type="InterPro" id="IPR041373">
    <property type="entry name" value="RT_RNaseH"/>
</dbReference>
<feature type="coiled-coil region" evidence="16">
    <location>
        <begin position="858"/>
        <end position="885"/>
    </location>
</feature>
<dbReference type="Gene3D" id="1.10.340.70">
    <property type="match status" value="1"/>
</dbReference>
<dbReference type="PROSITE" id="PS50994">
    <property type="entry name" value="INTEGRASE"/>
    <property type="match status" value="1"/>
</dbReference>
<evidence type="ECO:0000256" key="8">
    <source>
        <dbReference type="ARBA" id="ARBA00022801"/>
    </source>
</evidence>
<keyword evidence="1" id="KW-0645">Protease</keyword>
<dbReference type="GO" id="GO:0006310">
    <property type="term" value="P:DNA recombination"/>
    <property type="evidence" value="ECO:0007669"/>
    <property type="project" value="UniProtKB-KW"/>
</dbReference>
<keyword evidence="12 20" id="KW-0695">RNA-directed DNA polymerase</keyword>
<dbReference type="SUPFAM" id="SSF54160">
    <property type="entry name" value="Chromo domain-like"/>
    <property type="match status" value="1"/>
</dbReference>
<reference evidence="20" key="8">
    <citation type="journal article" date="2005" name="Mycorrhiza">
        <title>Intra- and inter-specific variations in the copy number of two types of retrotransposons from the ectomycorrhizal basidiomycete Tricholoma matsutake.</title>
        <authorList>
            <person name="Murata H."/>
            <person name="Babasaki K."/>
        </authorList>
    </citation>
    <scope>NUCLEOTIDE SEQUENCE</scope>
    <source>
        <strain evidence="20">Y1</strain>
    </source>
</reference>
<dbReference type="GO" id="GO:0006338">
    <property type="term" value="P:chromatin remodeling"/>
    <property type="evidence" value="ECO:0007669"/>
    <property type="project" value="UniProtKB-ARBA"/>
</dbReference>
<keyword evidence="16" id="KW-0175">Coiled coil</keyword>
<accession>Q9Y8H1</accession>
<evidence type="ECO:0000259" key="19">
    <source>
        <dbReference type="PROSITE" id="PS50994"/>
    </source>
</evidence>
<dbReference type="GO" id="GO:0003723">
    <property type="term" value="F:RNA binding"/>
    <property type="evidence" value="ECO:0007669"/>
    <property type="project" value="UniProtKB-KW"/>
</dbReference>
<proteinExistence type="predicted"/>
<dbReference type="FunFam" id="3.30.70.270:FF:000020">
    <property type="entry name" value="Transposon Tf2-6 polyprotein-like Protein"/>
    <property type="match status" value="1"/>
</dbReference>
<reference evidence="20" key="4">
    <citation type="journal article" date="2001" name="Mycoscience">
        <title>Amplification and cloning of putative reverse transcriptase genes from Tricholoma spp. by polymerase chain reaction.</title>
        <authorList>
            <person name="Murata H."/>
            <person name="Yamada A."/>
        </authorList>
    </citation>
    <scope>NUCLEOTIDE SEQUENCE</scope>
    <source>
        <strain evidence="20">Y1</strain>
    </source>
</reference>
<keyword evidence="6" id="KW-0064">Aspartyl protease</keyword>
<dbReference type="Pfam" id="PF24626">
    <property type="entry name" value="SH3_Tf2-1"/>
    <property type="match status" value="1"/>
</dbReference>
<organism evidence="20">
    <name type="scientific">Tricholoma matsutake</name>
    <name type="common">Matsutake mushroom</name>
    <name type="synonym">Tricholoma nauseosum</name>
    <dbReference type="NCBI Taxonomy" id="40145"/>
    <lineage>
        <taxon>Eukaryota</taxon>
        <taxon>Fungi</taxon>
        <taxon>Dikarya</taxon>
        <taxon>Basidiomycota</taxon>
        <taxon>Agaricomycotina</taxon>
        <taxon>Agaricomycetes</taxon>
        <taxon>Agaricomycetidae</taxon>
        <taxon>Agaricales</taxon>
        <taxon>Tricholomatineae</taxon>
        <taxon>Tricholomataceae</taxon>
        <taxon>Tricholoma</taxon>
    </lineage>
</organism>
<dbReference type="InterPro" id="IPR000953">
    <property type="entry name" value="Chromo/chromo_shadow_dom"/>
</dbReference>
<keyword evidence="13" id="KW-0239">DNA-directed DNA polymerase</keyword>
<dbReference type="InterPro" id="IPR041588">
    <property type="entry name" value="Integrase_H2C2"/>
</dbReference>
<keyword evidence="15" id="KW-0233">DNA recombination</keyword>
<dbReference type="GO" id="GO:0046872">
    <property type="term" value="F:metal ion binding"/>
    <property type="evidence" value="ECO:0007669"/>
    <property type="project" value="UniProtKB-KW"/>
</dbReference>
<evidence type="ECO:0000256" key="4">
    <source>
        <dbReference type="ARBA" id="ARBA00022722"/>
    </source>
</evidence>
<evidence type="ECO:0000259" key="17">
    <source>
        <dbReference type="PROSITE" id="PS50013"/>
    </source>
</evidence>
<dbReference type="GO" id="GO:0005634">
    <property type="term" value="C:nucleus"/>
    <property type="evidence" value="ECO:0007669"/>
    <property type="project" value="UniProtKB-ARBA"/>
</dbReference>
<dbReference type="InterPro" id="IPR043128">
    <property type="entry name" value="Rev_trsase/Diguanyl_cyclase"/>
</dbReference>
<dbReference type="GO" id="GO:0003677">
    <property type="term" value="F:DNA binding"/>
    <property type="evidence" value="ECO:0007669"/>
    <property type="project" value="UniProtKB-KW"/>
</dbReference>
<evidence type="ECO:0000256" key="12">
    <source>
        <dbReference type="ARBA" id="ARBA00022918"/>
    </source>
</evidence>
<reference evidence="20" key="6">
    <citation type="journal article" date="2004" name="Biosci. Biotechnol. Biochem.">
        <title>sigma marY1, the LTR of the gypsy-type retroelement marY1 from the basidiomycete tricholoma matsutake, allows multicopy DNA integration in Lentinula edodes.</title>
        <authorList>
            <person name="Murata H."/>
            <person name="Miyazaki Y."/>
        </authorList>
    </citation>
    <scope>NUCLEOTIDE SEQUENCE</scope>
    <source>
        <strain evidence="20">Y1</strain>
    </source>
</reference>
<evidence type="ECO:0000256" key="3">
    <source>
        <dbReference type="ARBA" id="ARBA00022695"/>
    </source>
</evidence>
<dbReference type="GO" id="GO:0004190">
    <property type="term" value="F:aspartic-type endopeptidase activity"/>
    <property type="evidence" value="ECO:0007669"/>
    <property type="project" value="UniProtKB-KW"/>
</dbReference>
<keyword evidence="8" id="KW-0378">Hydrolase</keyword>
<evidence type="ECO:0000256" key="11">
    <source>
        <dbReference type="ARBA" id="ARBA00022908"/>
    </source>
</evidence>
<keyword evidence="3" id="KW-0548">Nucleotidyltransferase</keyword>
<dbReference type="Gene3D" id="2.40.50.40">
    <property type="match status" value="1"/>
</dbReference>
<evidence type="ECO:0000256" key="16">
    <source>
        <dbReference type="SAM" id="Coils"/>
    </source>
</evidence>
<evidence type="ECO:0000256" key="5">
    <source>
        <dbReference type="ARBA" id="ARBA00022723"/>
    </source>
</evidence>
<keyword evidence="10" id="KW-0694">RNA-binding</keyword>
<dbReference type="Gene3D" id="3.30.70.270">
    <property type="match status" value="2"/>
</dbReference>
<dbReference type="Gene3D" id="3.10.10.10">
    <property type="entry name" value="HIV Type 1 Reverse Transcriptase, subunit A, domain 1"/>
    <property type="match status" value="1"/>
</dbReference>
<dbReference type="InterPro" id="IPR012337">
    <property type="entry name" value="RNaseH-like_sf"/>
</dbReference>
<sequence>MPDSDDDDEDPEEVEEGDRIFYTAICSSHEVCATSNISQRLAEAFHKNNAAKSSTNSLLPHLHEFEDVFSKESFDSLPARKPWDHAIELTPGATPSSCKVYPLSPEEQRQLDQFIDEHLASGRIRPSKSPMASPFFFVKKKDGSLRPVQDYRRLNNITVKNRYPLPLISELVNQLHGARYFTKLDVRWGYNNVRIKEGDEWKAAFRTNRGLFELLVMFFGLTNSPATFQTMMNDIFHDLILEGVVCIYLDDILIFTRMVEEHRRITRLVLERLRRYKLYLHQDKCEFERTKIEYLGLIISEGQVEMDPIKVNRVTAWPTPTNKKEVQSFLGFINFYRRFIKDFSHHARLLFDLTGKEAWRWDNAQQEAFEKLKEMVTSAPILTFADDLRPFRVEADSSDFAMGAVLSQQSPEDQKWHPVAFYSKSLSAVERNYEIHDKEMLAIMRALEEWRHFLEGAQHKVEIWTDHKNLEYFMTAKKLNRRQARWSLYLSRFDFSLHHRPGRSMGKTDALSRRADHGDGSGDNQNIVLLQPDLFTIRALEGIAPQGEERDILRDICHANCSGLHEDVVARAVKELRKGSTLSLRAAEWAEKEDLLYFRDRIYVPNDPDLRRRIISQHHDSQIAGHPGRWKTLELTSRNYWWPQMSRLIGQYCRTCDLCLCTKVPRRKPIGELHPLPVPESRWDVVSVDFVVELPESNGFDAVMCTVDSVGKRAHFIPTHTTVSALGAARLYLHHVWKLHGLPGAFLSDRGPQFMAEFTRELYRLLGIKLLASTAYHPQTDGQTERVNQELEQYIRLFVNERQDDWDDLLPLAEFGYNNHVHASTQQTPFLLDTGRHPRMGFEPRQTPSHIETVNEFTERMRDSLEEARAALAKAKDDMARFYNQRHSPTPQYKVGDRVYLDSSDISTTRPSKKLAHRFLGPFPIVKCVGTHAYRLRLPASMSRLHPVFHVVKLLPAPPDLFPGRHSHPPPPPTVIEGEPQYEVKSILDSRLHRGKLQYLVHWKGYGYEENSWVEESDINAPRLIKEFHRWHTAAPRRIQVTDFGRIRFRMHWGDAS</sequence>
<dbReference type="GO" id="GO:0006508">
    <property type="term" value="P:proteolysis"/>
    <property type="evidence" value="ECO:0007669"/>
    <property type="project" value="UniProtKB-KW"/>
</dbReference>
<dbReference type="PANTHER" id="PTHR37984:SF5">
    <property type="entry name" value="PROTEIN NYNRIN-LIKE"/>
    <property type="match status" value="1"/>
</dbReference>
<reference evidence="20" key="1">
    <citation type="journal article" date="2000" name="Appl. Environ. Microbiol.">
        <title>marY1, a member of the gypsy group of long terminal repeat retroelements from the ectomycorrhizal basidiomycete Tricholoma matsutake.</title>
        <authorList>
            <person name="Murata H."/>
            <person name="Yamada A."/>
        </authorList>
    </citation>
    <scope>NUCLEOTIDE SEQUENCE</scope>
    <source>
        <strain evidence="20">Y1</strain>
    </source>
</reference>
<keyword evidence="2" id="KW-0808">Transferase</keyword>
<evidence type="ECO:0000256" key="6">
    <source>
        <dbReference type="ARBA" id="ARBA00022750"/>
    </source>
</evidence>